<protein>
    <submittedName>
        <fullName evidence="10">MFS-type transporter SLC18B1-like</fullName>
    </submittedName>
</protein>
<evidence type="ECO:0000256" key="2">
    <source>
        <dbReference type="ARBA" id="ARBA00022448"/>
    </source>
</evidence>
<dbReference type="PROSITE" id="PS50850">
    <property type="entry name" value="MFS"/>
    <property type="match status" value="1"/>
</dbReference>
<organism evidence="9 10">
    <name type="scientific">Limulus polyphemus</name>
    <name type="common">Atlantic horseshoe crab</name>
    <dbReference type="NCBI Taxonomy" id="6850"/>
    <lineage>
        <taxon>Eukaryota</taxon>
        <taxon>Metazoa</taxon>
        <taxon>Ecdysozoa</taxon>
        <taxon>Arthropoda</taxon>
        <taxon>Chelicerata</taxon>
        <taxon>Merostomata</taxon>
        <taxon>Xiphosura</taxon>
        <taxon>Limulidae</taxon>
        <taxon>Limulus</taxon>
    </lineage>
</organism>
<dbReference type="PANTHER" id="PTHR23506">
    <property type="entry name" value="GH10249P"/>
    <property type="match status" value="1"/>
</dbReference>
<evidence type="ECO:0000256" key="1">
    <source>
        <dbReference type="ARBA" id="ARBA00004141"/>
    </source>
</evidence>
<name>A0ABM1RXQ7_LIMPO</name>
<dbReference type="PANTHER" id="PTHR23506:SF26">
    <property type="entry name" value="MFS-TYPE TRANSPORTER SLC18B1"/>
    <property type="match status" value="1"/>
</dbReference>
<proteinExistence type="predicted"/>
<dbReference type="RefSeq" id="XP_022236162.1">
    <property type="nucleotide sequence ID" value="XM_022380454.1"/>
</dbReference>
<dbReference type="GeneID" id="111083767"/>
<evidence type="ECO:0000256" key="6">
    <source>
        <dbReference type="SAM" id="MobiDB-lite"/>
    </source>
</evidence>
<evidence type="ECO:0000256" key="7">
    <source>
        <dbReference type="SAM" id="Phobius"/>
    </source>
</evidence>
<keyword evidence="5 7" id="KW-0472">Membrane</keyword>
<keyword evidence="4 7" id="KW-1133">Transmembrane helix</keyword>
<dbReference type="InterPro" id="IPR050930">
    <property type="entry name" value="MFS_Vesicular_Transporter"/>
</dbReference>
<feature type="transmembrane region" description="Helical" evidence="7">
    <location>
        <begin position="168"/>
        <end position="191"/>
    </location>
</feature>
<dbReference type="Pfam" id="PF07690">
    <property type="entry name" value="MFS_1"/>
    <property type="match status" value="1"/>
</dbReference>
<feature type="non-terminal residue" evidence="10">
    <location>
        <position position="203"/>
    </location>
</feature>
<dbReference type="InterPro" id="IPR011701">
    <property type="entry name" value="MFS"/>
</dbReference>
<dbReference type="InterPro" id="IPR036259">
    <property type="entry name" value="MFS_trans_sf"/>
</dbReference>
<evidence type="ECO:0000256" key="3">
    <source>
        <dbReference type="ARBA" id="ARBA00022692"/>
    </source>
</evidence>
<evidence type="ECO:0000313" key="9">
    <source>
        <dbReference type="Proteomes" id="UP000694941"/>
    </source>
</evidence>
<evidence type="ECO:0000259" key="8">
    <source>
        <dbReference type="PROSITE" id="PS50850"/>
    </source>
</evidence>
<dbReference type="InterPro" id="IPR020846">
    <property type="entry name" value="MFS_dom"/>
</dbReference>
<gene>
    <name evidence="10" type="primary">LOC111083767</name>
</gene>
<dbReference type="SUPFAM" id="SSF103473">
    <property type="entry name" value="MFS general substrate transporter"/>
    <property type="match status" value="1"/>
</dbReference>
<feature type="transmembrane region" description="Helical" evidence="7">
    <location>
        <begin position="110"/>
        <end position="130"/>
    </location>
</feature>
<feature type="transmembrane region" description="Helical" evidence="7">
    <location>
        <begin position="137"/>
        <end position="156"/>
    </location>
</feature>
<keyword evidence="2" id="KW-0813">Transport</keyword>
<dbReference type="Gene3D" id="1.20.1250.20">
    <property type="entry name" value="MFS general substrate transporter like domains"/>
    <property type="match status" value="1"/>
</dbReference>
<comment type="subcellular location">
    <subcellularLocation>
        <location evidence="1">Membrane</location>
        <topology evidence="1">Multi-pass membrane protein</topology>
    </subcellularLocation>
</comment>
<evidence type="ECO:0000313" key="10">
    <source>
        <dbReference type="RefSeq" id="XP_022236162.1"/>
    </source>
</evidence>
<feature type="domain" description="Major facilitator superfamily (MFS) profile" evidence="8">
    <location>
        <begin position="72"/>
        <end position="203"/>
    </location>
</feature>
<dbReference type="Proteomes" id="UP000694941">
    <property type="component" value="Unplaced"/>
</dbReference>
<feature type="transmembrane region" description="Helical" evidence="7">
    <location>
        <begin position="70"/>
        <end position="90"/>
    </location>
</feature>
<accession>A0ABM1RXQ7</accession>
<evidence type="ECO:0000256" key="4">
    <source>
        <dbReference type="ARBA" id="ARBA00022989"/>
    </source>
</evidence>
<keyword evidence="3 7" id="KW-0812">Transmembrane</keyword>
<sequence>MTTEALLQRANIESVSTCSQSVSASTLWTVQSETGNSSDQTITAHRSENQATNENPAKNTNPPWITRRQLIIILIINFSVLSEASCYSILAPFFPQMAERKNLTPTQYGFVFGIFHLVLLVSSPIIPKLVSFINAKFLVNSGIFFAGGCSILFGILDRSPPGTTFLVLSLVVRILEAFGTAAMFIISYTIVGSEFTKHRATAL</sequence>
<reference evidence="10" key="1">
    <citation type="submission" date="2025-08" db="UniProtKB">
        <authorList>
            <consortium name="RefSeq"/>
        </authorList>
    </citation>
    <scope>IDENTIFICATION</scope>
    <source>
        <tissue evidence="10">Muscle</tissue>
    </source>
</reference>
<evidence type="ECO:0000256" key="5">
    <source>
        <dbReference type="ARBA" id="ARBA00023136"/>
    </source>
</evidence>
<feature type="region of interest" description="Disordered" evidence="6">
    <location>
        <begin position="35"/>
        <end position="61"/>
    </location>
</feature>
<keyword evidence="9" id="KW-1185">Reference proteome</keyword>